<feature type="region of interest" description="Disordered" evidence="1">
    <location>
        <begin position="155"/>
        <end position="176"/>
    </location>
</feature>
<evidence type="ECO:0000313" key="2">
    <source>
        <dbReference type="EMBL" id="KAK7257727.1"/>
    </source>
</evidence>
<evidence type="ECO:0000256" key="1">
    <source>
        <dbReference type="SAM" id="MobiDB-lite"/>
    </source>
</evidence>
<keyword evidence="3" id="KW-1185">Reference proteome</keyword>
<evidence type="ECO:0000313" key="3">
    <source>
        <dbReference type="Proteomes" id="UP001372338"/>
    </source>
</evidence>
<dbReference type="EMBL" id="JAYWIO010000006">
    <property type="protein sequence ID" value="KAK7257727.1"/>
    <property type="molecule type" value="Genomic_DNA"/>
</dbReference>
<sequence>MHSNGYTTAKSHVVLCPTTPILSNPESHTFNTDFFPMDPLPSPLPVKANNSKPKINPKAKLATTGEPQRQNRVFGTARSTNIPSKYVSDVSITKPKIGVPHRKPKSIRATTQPPFDTSTKIITITDKNSPQVVANPRMNKKSDTLFPQRVVEKPIISSKNNSQQENDSCSEEPKTPVVRATKAKVVPPASTTTPFYTAAHCSKCRFDKFETSSYWVGHIKMAESVGKHFVACAFFRLAFESQAEPIRELRMELKRYLLRHGYLSVEQQEWREVASRYGLLKVESNTSGIDSSTKLSGTCMQEKSE</sequence>
<name>A0AAN9EI56_CROPI</name>
<accession>A0AAN9EI56</accession>
<organism evidence="2 3">
    <name type="scientific">Crotalaria pallida</name>
    <name type="common">Smooth rattlebox</name>
    <name type="synonym">Crotalaria striata</name>
    <dbReference type="NCBI Taxonomy" id="3830"/>
    <lineage>
        <taxon>Eukaryota</taxon>
        <taxon>Viridiplantae</taxon>
        <taxon>Streptophyta</taxon>
        <taxon>Embryophyta</taxon>
        <taxon>Tracheophyta</taxon>
        <taxon>Spermatophyta</taxon>
        <taxon>Magnoliopsida</taxon>
        <taxon>eudicotyledons</taxon>
        <taxon>Gunneridae</taxon>
        <taxon>Pentapetalae</taxon>
        <taxon>rosids</taxon>
        <taxon>fabids</taxon>
        <taxon>Fabales</taxon>
        <taxon>Fabaceae</taxon>
        <taxon>Papilionoideae</taxon>
        <taxon>50 kb inversion clade</taxon>
        <taxon>genistoids sensu lato</taxon>
        <taxon>core genistoids</taxon>
        <taxon>Crotalarieae</taxon>
        <taxon>Crotalaria</taxon>
    </lineage>
</organism>
<protein>
    <submittedName>
        <fullName evidence="2">Uncharacterized protein</fullName>
    </submittedName>
</protein>
<gene>
    <name evidence="2" type="ORF">RIF29_31912</name>
</gene>
<dbReference type="PANTHER" id="PTHR34468:SF3">
    <property type="entry name" value="OS03G0288900 PROTEIN"/>
    <property type="match status" value="1"/>
</dbReference>
<proteinExistence type="predicted"/>
<feature type="compositionally biased region" description="Polar residues" evidence="1">
    <location>
        <begin position="157"/>
        <end position="167"/>
    </location>
</feature>
<dbReference type="Proteomes" id="UP001372338">
    <property type="component" value="Unassembled WGS sequence"/>
</dbReference>
<dbReference type="PANTHER" id="PTHR34468">
    <property type="entry name" value="MICROTUBULE-ASSOCIATED FUTSCH-LIKE PROTEIN"/>
    <property type="match status" value="1"/>
</dbReference>
<reference evidence="2 3" key="1">
    <citation type="submission" date="2024-01" db="EMBL/GenBank/DDBJ databases">
        <title>The genomes of 5 underutilized Papilionoideae crops provide insights into root nodulation and disease resistanc.</title>
        <authorList>
            <person name="Yuan L."/>
        </authorList>
    </citation>
    <scope>NUCLEOTIDE SEQUENCE [LARGE SCALE GENOMIC DNA]</scope>
    <source>
        <strain evidence="2">ZHUSHIDOU_FW_LH</strain>
        <tissue evidence="2">Leaf</tissue>
    </source>
</reference>
<comment type="caution">
    <text evidence="2">The sequence shown here is derived from an EMBL/GenBank/DDBJ whole genome shotgun (WGS) entry which is preliminary data.</text>
</comment>
<dbReference type="AlphaFoldDB" id="A0AAN9EI56"/>